<evidence type="ECO:0000256" key="1">
    <source>
        <dbReference type="SAM" id="Phobius"/>
    </source>
</evidence>
<keyword evidence="1" id="KW-0472">Membrane</keyword>
<dbReference type="RefSeq" id="WP_342677256.1">
    <property type="nucleotide sequence ID" value="NZ_JBCGCU010000005.1"/>
</dbReference>
<evidence type="ECO:0000313" key="2">
    <source>
        <dbReference type="EMBL" id="MEM0514978.1"/>
    </source>
</evidence>
<sequence>MKMNKPDFDQFLDEQLQSQQKEVSPSRDLWPGIEHAINLQQGANQNKAKRNWLMPAFGSAAAAILVAVVGLNMPMQQGAQQPQFALISDVFEQQKQSLLVQYQSQPALTDNWQQQLEELEQAEKAIKTALEDDPNNRALLGMLAQVYQQQLDLINKVHQPKQGTVLQHI</sequence>
<dbReference type="EMBL" id="JBCGCU010000005">
    <property type="protein sequence ID" value="MEM0514978.1"/>
    <property type="molecule type" value="Genomic_DNA"/>
</dbReference>
<accession>A0ABU9MVG3</accession>
<comment type="caution">
    <text evidence="2">The sequence shown here is derived from an EMBL/GenBank/DDBJ whole genome shotgun (WGS) entry which is preliminary data.</text>
</comment>
<keyword evidence="3" id="KW-1185">Reference proteome</keyword>
<keyword evidence="1" id="KW-1133">Transmembrane helix</keyword>
<proteinExistence type="predicted"/>
<reference evidence="2 3" key="1">
    <citation type="submission" date="2024-03" db="EMBL/GenBank/DDBJ databases">
        <title>Pseudoalteromonas qingdaonensis sp. nov., isolated from the intestines of marine benthic organisms.</title>
        <authorList>
            <person name="Lin X."/>
            <person name="Fang S."/>
            <person name="Hu X."/>
        </authorList>
    </citation>
    <scope>NUCLEOTIDE SEQUENCE [LARGE SCALE GENOMIC DNA]</scope>
    <source>
        <strain evidence="2 3">YIC-827</strain>
    </source>
</reference>
<evidence type="ECO:0000313" key="3">
    <source>
        <dbReference type="Proteomes" id="UP001447008"/>
    </source>
</evidence>
<dbReference type="Proteomes" id="UP001447008">
    <property type="component" value="Unassembled WGS sequence"/>
</dbReference>
<feature type="transmembrane region" description="Helical" evidence="1">
    <location>
        <begin position="52"/>
        <end position="73"/>
    </location>
</feature>
<name>A0ABU9MVG3_9GAMM</name>
<protein>
    <submittedName>
        <fullName evidence="2">Uncharacterized protein</fullName>
    </submittedName>
</protein>
<keyword evidence="1" id="KW-0812">Transmembrane</keyword>
<organism evidence="2 3">
    <name type="scientific">Pseudoalteromonas qingdaonensis</name>
    <dbReference type="NCBI Taxonomy" id="3131913"/>
    <lineage>
        <taxon>Bacteria</taxon>
        <taxon>Pseudomonadati</taxon>
        <taxon>Pseudomonadota</taxon>
        <taxon>Gammaproteobacteria</taxon>
        <taxon>Alteromonadales</taxon>
        <taxon>Pseudoalteromonadaceae</taxon>
        <taxon>Pseudoalteromonas</taxon>
    </lineage>
</organism>
<gene>
    <name evidence="2" type="ORF">WCN91_05985</name>
</gene>